<evidence type="ECO:0000256" key="1">
    <source>
        <dbReference type="SAM" id="MobiDB-lite"/>
    </source>
</evidence>
<accession>A0ABN9XD03</accession>
<name>A0ABN9XD03_9DINO</name>
<dbReference type="EMBL" id="CAUYUJ010020152">
    <property type="protein sequence ID" value="CAK0896181.1"/>
    <property type="molecule type" value="Genomic_DNA"/>
</dbReference>
<gene>
    <name evidence="2" type="ORF">PCOR1329_LOCUS74718</name>
</gene>
<sequence length="167" mass="17575">RAPDPGEAAARRGRRSPSGGGAGAPRRPGARAGAGDGGAARGGRTAARGGRGAARGRRRRGILRRHGGRLRERPQRHGCRRAARLDAEGSEAAQAHQLRGGHLGALLRGPARGRVRLAQEDPVCLPGWLPRARSRAPPVEGSRPALARETVEDARGWRDPGRPRLPG</sequence>
<evidence type="ECO:0000313" key="3">
    <source>
        <dbReference type="Proteomes" id="UP001189429"/>
    </source>
</evidence>
<protein>
    <submittedName>
        <fullName evidence="2">Uncharacterized protein</fullName>
    </submittedName>
</protein>
<feature type="region of interest" description="Disordered" evidence="1">
    <location>
        <begin position="1"/>
        <end position="103"/>
    </location>
</feature>
<organism evidence="2 3">
    <name type="scientific">Prorocentrum cordatum</name>
    <dbReference type="NCBI Taxonomy" id="2364126"/>
    <lineage>
        <taxon>Eukaryota</taxon>
        <taxon>Sar</taxon>
        <taxon>Alveolata</taxon>
        <taxon>Dinophyceae</taxon>
        <taxon>Prorocentrales</taxon>
        <taxon>Prorocentraceae</taxon>
        <taxon>Prorocentrum</taxon>
    </lineage>
</organism>
<feature type="non-terminal residue" evidence="2">
    <location>
        <position position="167"/>
    </location>
</feature>
<feature type="compositionally biased region" description="Gly residues" evidence="1">
    <location>
        <begin position="32"/>
        <end position="41"/>
    </location>
</feature>
<evidence type="ECO:0000313" key="2">
    <source>
        <dbReference type="EMBL" id="CAK0896181.1"/>
    </source>
</evidence>
<dbReference type="Proteomes" id="UP001189429">
    <property type="component" value="Unassembled WGS sequence"/>
</dbReference>
<feature type="non-terminal residue" evidence="2">
    <location>
        <position position="1"/>
    </location>
</feature>
<keyword evidence="3" id="KW-1185">Reference proteome</keyword>
<feature type="region of interest" description="Disordered" evidence="1">
    <location>
        <begin position="131"/>
        <end position="167"/>
    </location>
</feature>
<feature type="compositionally biased region" description="Basic residues" evidence="1">
    <location>
        <begin position="54"/>
        <end position="68"/>
    </location>
</feature>
<reference evidence="2" key="1">
    <citation type="submission" date="2023-10" db="EMBL/GenBank/DDBJ databases">
        <authorList>
            <person name="Chen Y."/>
            <person name="Shah S."/>
            <person name="Dougan E. K."/>
            <person name="Thang M."/>
            <person name="Chan C."/>
        </authorList>
    </citation>
    <scope>NUCLEOTIDE SEQUENCE [LARGE SCALE GENOMIC DNA]</scope>
</reference>
<feature type="compositionally biased region" description="Basic and acidic residues" evidence="1">
    <location>
        <begin position="149"/>
        <end position="167"/>
    </location>
</feature>
<comment type="caution">
    <text evidence="2">The sequence shown here is derived from an EMBL/GenBank/DDBJ whole genome shotgun (WGS) entry which is preliminary data.</text>
</comment>
<proteinExistence type="predicted"/>